<dbReference type="Proteomes" id="UP000006565">
    <property type="component" value="Chromosome"/>
</dbReference>
<reference evidence="2 3" key="1">
    <citation type="journal article" date="2010" name="Stand. Genomic Sci.">
        <title>Complete genome sequence of Methanoplanus petrolearius type strain (SEBR 4847).</title>
        <authorList>
            <person name="Brambilla E."/>
            <person name="Djao O.D."/>
            <person name="Daligault H."/>
            <person name="Lapidus A."/>
            <person name="Lucas S."/>
            <person name="Hammon N."/>
            <person name="Nolan M."/>
            <person name="Tice H."/>
            <person name="Cheng J.F."/>
            <person name="Han C."/>
            <person name="Tapia R."/>
            <person name="Goodwin L."/>
            <person name="Pitluck S."/>
            <person name="Liolios K."/>
            <person name="Ivanova N."/>
            <person name="Mavromatis K."/>
            <person name="Mikhailova N."/>
            <person name="Pati A."/>
            <person name="Chen A."/>
            <person name="Palaniappan K."/>
            <person name="Land M."/>
            <person name="Hauser L."/>
            <person name="Chang Y.J."/>
            <person name="Jeffries C.D."/>
            <person name="Rohde M."/>
            <person name="Spring S."/>
            <person name="Sikorski J."/>
            <person name="Goker M."/>
            <person name="Woyke T."/>
            <person name="Bristow J."/>
            <person name="Eisen J.A."/>
            <person name="Markowitz V."/>
            <person name="Hugenholtz P."/>
            <person name="Kyrpides N.C."/>
            <person name="Klenk H.P."/>
        </authorList>
    </citation>
    <scope>NUCLEOTIDE SEQUENCE [LARGE SCALE GENOMIC DNA]</scope>
    <source>
        <strain evidence="3">DSM 11571 / OCM 486 / SEBR 4847</strain>
    </source>
</reference>
<dbReference type="RefSeq" id="WP_013330551.1">
    <property type="nucleotide sequence ID" value="NC_014507.1"/>
</dbReference>
<dbReference type="STRING" id="679926.Mpet_2635"/>
<organism evidence="2 3">
    <name type="scientific">Methanolacinia petrolearia (strain DSM 11571 / OCM 486 / SEBR 4847)</name>
    <name type="common">Methanoplanus petrolearius</name>
    <dbReference type="NCBI Taxonomy" id="679926"/>
    <lineage>
        <taxon>Archaea</taxon>
        <taxon>Methanobacteriati</taxon>
        <taxon>Methanobacteriota</taxon>
        <taxon>Stenosarchaea group</taxon>
        <taxon>Methanomicrobia</taxon>
        <taxon>Methanomicrobiales</taxon>
        <taxon>Methanomicrobiaceae</taxon>
        <taxon>Methanolacinia</taxon>
    </lineage>
</organism>
<dbReference type="PANTHER" id="PTHR42754:SF1">
    <property type="entry name" value="LIPOPROTEIN"/>
    <property type="match status" value="1"/>
</dbReference>
<dbReference type="EMBL" id="CP002117">
    <property type="protein sequence ID" value="ADN37378.1"/>
    <property type="molecule type" value="Genomic_DNA"/>
</dbReference>
<dbReference type="PANTHER" id="PTHR42754">
    <property type="entry name" value="ENDOGLUCANASE"/>
    <property type="match status" value="1"/>
</dbReference>
<dbReference type="OrthoDB" id="98274at2157"/>
<dbReference type="InterPro" id="IPR025660">
    <property type="entry name" value="Pept_his_AS"/>
</dbReference>
<proteinExistence type="predicted"/>
<evidence type="ECO:0000256" key="1">
    <source>
        <dbReference type="SAM" id="MobiDB-lite"/>
    </source>
</evidence>
<feature type="compositionally biased region" description="Basic and acidic residues" evidence="1">
    <location>
        <begin position="47"/>
        <end position="58"/>
    </location>
</feature>
<dbReference type="eggNOG" id="arCOG02559">
    <property type="taxonomic scope" value="Archaea"/>
</dbReference>
<sequence precursor="true">MKKHVIAVLIAVAILSGIFFIAPCFFDSSPGSEDATLKSVQNPDTGSIHRENVSHNETTEPSGNDCEDCCLVESGDRSYGVMSIDDEYKEEKEETINANPVVSYATENPSVGKTDFNDDIPDSSGSGENLSGYIPYFGDERDQGLCGNCWVWTCTEIAEIEYAVQTGNKERFSVQYFNSNYKNGTGSGASASWACCGGNLFSFTGFYDLNDQKKLIPWNNTKARYYDLLIKCSDGASNMQSALISEDPSVPFESVAPFTVQTWGISQSVAIDTIESYIDQGRALYVSFEWVSGEGFDQWWSSESEESVYDPIGDMGNGTPDSAHAVTLIGYNETAWLLHNSWGTSSNHPDGTFWMTKDFDYNAGSLLFPSDTYVNFYGFEITGLTETAPDLIREYTYGGTNADAAYGIVSASDGGYVLAGEKSSKNGNYPLNYGSSDTWMVKTNSSGSVEWEINYGGSGDDTAFAIIKTSDDGFLIAGSTSSNDINISGNNGGVDALLLKTDSNGVLQWLKVYGGSGDDSFNDIEAVSGGYLAVGETKSSGGDVSSNNGGGDAWIVKVDTSGDILWENTYGGSADESISDIILPGDGTLLASGSTASSDGNVSSNNGGEDAWIIKTGLSGDLLWENTYGGSGDEQALGIGVLSDGSYIVAGSAESSDGDVSSNNGCDDVWLFRINSSGSLEWEKNYGGSGNDAAASVLVLDDDYILVCGATGSSDGDVAGNNGDTDVWLIKTDSSGDIVWTGCHGGQKKDLIYELVPSGSVNGFIGGGCTFSSDGDVSFNNGGGDLWIAEFGYPDENPMPDPTVTPTQRLTVTPTPTEVYTKVSGEPSSTSVDLQAIIRVMSEKDYTADTGIEGGEQESDGQQTETPPYINAQKVIGGTGDDFATSVIAGSSGFVVAGTVDSDEGDIESENGGADILLAGFDSGLDLVWQKYIGGSGDDTAVSIVKSGDDSLVIAGTTSSSDGDIPLLHGGSDILLACTDGKGDIKWVKSAGGSLDDRASSMIMTDDGNFIVVGETWSSDGDISFENRRNLGEGDLWAVCFDSSGNLVWERRLGGTGYDSASAVAPAPGGGCTIAGQTRSYDGDPSGNNKHYGESDIWVIRLDRYGRIIWQKTFGTSGEDGATDIELSGDGCYIISGYAAAGDDDAAGSYGGSDALILKIDSSGKLLWKRSYGSSSSDLGIAAECCSNGDFVIAGVSFNKPGNMSSWGDYDGWLIRLDPSGTVLWEKDFGSSGEDWGYDIDYCAEEREFIIAGMTTGLKDHQGSSDSDLLLVKIDDGSAD</sequence>
<evidence type="ECO:0000313" key="3">
    <source>
        <dbReference type="Proteomes" id="UP000006565"/>
    </source>
</evidence>
<dbReference type="HOGENOM" id="CLU_263129_0_0_2"/>
<name>E1RFS4_METP4</name>
<gene>
    <name evidence="2" type="ordered locus">Mpet_2635</name>
</gene>
<dbReference type="SUPFAM" id="SSF54001">
    <property type="entry name" value="Cysteine proteinases"/>
    <property type="match status" value="1"/>
</dbReference>
<dbReference type="Gene3D" id="3.90.70.10">
    <property type="entry name" value="Cysteine proteinases"/>
    <property type="match status" value="1"/>
</dbReference>
<dbReference type="AlphaFoldDB" id="E1RFS4"/>
<evidence type="ECO:0000313" key="2">
    <source>
        <dbReference type="EMBL" id="ADN37378.1"/>
    </source>
</evidence>
<dbReference type="InterPro" id="IPR000169">
    <property type="entry name" value="Pept_cys_AS"/>
</dbReference>
<feature type="region of interest" description="Disordered" evidence="1">
    <location>
        <begin position="33"/>
        <end position="64"/>
    </location>
</feature>
<accession>E1RFS4</accession>
<protein>
    <submittedName>
        <fullName evidence="2">Peptidase C1A papain</fullName>
    </submittedName>
</protein>
<dbReference type="eggNOG" id="arCOG03607">
    <property type="taxonomic scope" value="Archaea"/>
</dbReference>
<keyword evidence="3" id="KW-1185">Reference proteome</keyword>
<dbReference type="SUPFAM" id="SSF50998">
    <property type="entry name" value="Quinoprotein alcohol dehydrogenase-like"/>
    <property type="match status" value="1"/>
</dbReference>
<dbReference type="InterPro" id="IPR011047">
    <property type="entry name" value="Quinoprotein_ADH-like_sf"/>
</dbReference>
<dbReference type="InterPro" id="IPR038765">
    <property type="entry name" value="Papain-like_cys_pep_sf"/>
</dbReference>
<dbReference type="PROSITE" id="PS00639">
    <property type="entry name" value="THIOL_PROTEASE_HIS"/>
    <property type="match status" value="1"/>
</dbReference>
<dbReference type="PROSITE" id="PS00139">
    <property type="entry name" value="THIOL_PROTEASE_CYS"/>
    <property type="match status" value="1"/>
</dbReference>
<dbReference type="KEGG" id="mpi:Mpet_2635"/>
<dbReference type="GeneID" id="9745128"/>